<evidence type="ECO:0000313" key="2">
    <source>
        <dbReference type="EMBL" id="KAK4364910.1"/>
    </source>
</evidence>
<name>A0AAE1S7X4_9SOLA</name>
<feature type="compositionally biased region" description="Low complexity" evidence="1">
    <location>
        <begin position="206"/>
        <end position="217"/>
    </location>
</feature>
<evidence type="ECO:0000256" key="1">
    <source>
        <dbReference type="SAM" id="MobiDB-lite"/>
    </source>
</evidence>
<feature type="compositionally biased region" description="Polar residues" evidence="1">
    <location>
        <begin position="231"/>
        <end position="246"/>
    </location>
</feature>
<reference evidence="2" key="1">
    <citation type="submission" date="2023-12" db="EMBL/GenBank/DDBJ databases">
        <title>Genome assembly of Anisodus tanguticus.</title>
        <authorList>
            <person name="Wang Y.-J."/>
        </authorList>
    </citation>
    <scope>NUCLEOTIDE SEQUENCE</scope>
    <source>
        <strain evidence="2">KB-2021</strain>
        <tissue evidence="2">Leaf</tissue>
    </source>
</reference>
<feature type="compositionally biased region" description="Acidic residues" evidence="1">
    <location>
        <begin position="191"/>
        <end position="204"/>
    </location>
</feature>
<protein>
    <submittedName>
        <fullName evidence="2">Uncharacterized protein</fullName>
    </submittedName>
</protein>
<proteinExistence type="predicted"/>
<feature type="compositionally biased region" description="Basic and acidic residues" evidence="1">
    <location>
        <begin position="220"/>
        <end position="229"/>
    </location>
</feature>
<evidence type="ECO:0000313" key="3">
    <source>
        <dbReference type="Proteomes" id="UP001291623"/>
    </source>
</evidence>
<dbReference type="AlphaFoldDB" id="A0AAE1S7X4"/>
<keyword evidence="3" id="KW-1185">Reference proteome</keyword>
<sequence length="246" mass="27636">MKMLRCTSRRAVQSEGDTCSDNQKDGINFETISTGITQFRDRMREFWSKYQIEDHQSSLYPPLACISPLPSAVGTLSPGSLGVSYGYPLIVFLPVLYFYQYGSNHKFSKTHGKQIIEKERYKYEPIRSKPAKEELQKGEIVPVKESPNKRGLSAQNQIMAVGLGAWCGESKNFSVLEKDKVLKDDVDEDLLTDEDAMSQDEEDVFSSSWSGSSEGGEFPNLHEPKEKRVQSTKNSVYQSGSVLGRP</sequence>
<organism evidence="2 3">
    <name type="scientific">Anisodus tanguticus</name>
    <dbReference type="NCBI Taxonomy" id="243964"/>
    <lineage>
        <taxon>Eukaryota</taxon>
        <taxon>Viridiplantae</taxon>
        <taxon>Streptophyta</taxon>
        <taxon>Embryophyta</taxon>
        <taxon>Tracheophyta</taxon>
        <taxon>Spermatophyta</taxon>
        <taxon>Magnoliopsida</taxon>
        <taxon>eudicotyledons</taxon>
        <taxon>Gunneridae</taxon>
        <taxon>Pentapetalae</taxon>
        <taxon>asterids</taxon>
        <taxon>lamiids</taxon>
        <taxon>Solanales</taxon>
        <taxon>Solanaceae</taxon>
        <taxon>Solanoideae</taxon>
        <taxon>Hyoscyameae</taxon>
        <taxon>Anisodus</taxon>
    </lineage>
</organism>
<accession>A0AAE1S7X4</accession>
<comment type="caution">
    <text evidence="2">The sequence shown here is derived from an EMBL/GenBank/DDBJ whole genome shotgun (WGS) entry which is preliminary data.</text>
</comment>
<dbReference type="EMBL" id="JAVYJV010000008">
    <property type="protein sequence ID" value="KAK4364910.1"/>
    <property type="molecule type" value="Genomic_DNA"/>
</dbReference>
<gene>
    <name evidence="2" type="ORF">RND71_016268</name>
</gene>
<dbReference type="Proteomes" id="UP001291623">
    <property type="component" value="Unassembled WGS sequence"/>
</dbReference>
<feature type="region of interest" description="Disordered" evidence="1">
    <location>
        <begin position="191"/>
        <end position="246"/>
    </location>
</feature>